<evidence type="ECO:0000256" key="2">
    <source>
        <dbReference type="ARBA" id="ARBA00023125"/>
    </source>
</evidence>
<evidence type="ECO:0000313" key="5">
    <source>
        <dbReference type="EMBL" id="CDZ25114.1"/>
    </source>
</evidence>
<name>A0A078KVD3_9FIRM</name>
<dbReference type="GO" id="GO:0000976">
    <property type="term" value="F:transcription cis-regulatory region binding"/>
    <property type="evidence" value="ECO:0007669"/>
    <property type="project" value="TreeGrafter"/>
</dbReference>
<dbReference type="STRING" id="29343.CCDG5_2022"/>
<evidence type="ECO:0000313" key="6">
    <source>
        <dbReference type="Proteomes" id="UP000032431"/>
    </source>
</evidence>
<dbReference type="InterPro" id="IPR010982">
    <property type="entry name" value="Lambda_DNA-bd_dom_sf"/>
</dbReference>
<keyword evidence="2" id="KW-0238">DNA-binding</keyword>
<feature type="domain" description="HTH lacI-type" evidence="4">
    <location>
        <begin position="5"/>
        <end position="49"/>
    </location>
</feature>
<dbReference type="InterPro" id="IPR028082">
    <property type="entry name" value="Peripla_BP_I"/>
</dbReference>
<organism evidence="5 6">
    <name type="scientific">[Clostridium] cellulosi</name>
    <dbReference type="NCBI Taxonomy" id="29343"/>
    <lineage>
        <taxon>Bacteria</taxon>
        <taxon>Bacillati</taxon>
        <taxon>Bacillota</taxon>
        <taxon>Clostridia</taxon>
        <taxon>Eubacteriales</taxon>
        <taxon>Oscillospiraceae</taxon>
        <taxon>Oscillospiraceae incertae sedis</taxon>
    </lineage>
</organism>
<dbReference type="PANTHER" id="PTHR30146:SF109">
    <property type="entry name" value="HTH-TYPE TRANSCRIPTIONAL REGULATOR GALS"/>
    <property type="match status" value="1"/>
</dbReference>
<keyword evidence="1" id="KW-0805">Transcription regulation</keyword>
<gene>
    <name evidence="5" type="ORF">CCDG5_2022</name>
</gene>
<keyword evidence="3" id="KW-0804">Transcription</keyword>
<dbReference type="PANTHER" id="PTHR30146">
    <property type="entry name" value="LACI-RELATED TRANSCRIPTIONAL REPRESSOR"/>
    <property type="match status" value="1"/>
</dbReference>
<dbReference type="EMBL" id="LM995447">
    <property type="protein sequence ID" value="CDZ25114.1"/>
    <property type="molecule type" value="Genomic_DNA"/>
</dbReference>
<dbReference type="InterPro" id="IPR046335">
    <property type="entry name" value="LacI/GalR-like_sensor"/>
</dbReference>
<dbReference type="Gene3D" id="3.40.50.2300">
    <property type="match status" value="2"/>
</dbReference>
<dbReference type="SUPFAM" id="SSF47413">
    <property type="entry name" value="lambda repressor-like DNA-binding domains"/>
    <property type="match status" value="1"/>
</dbReference>
<dbReference type="OrthoDB" id="2026446at2"/>
<evidence type="ECO:0000259" key="4">
    <source>
        <dbReference type="PROSITE" id="PS50932"/>
    </source>
</evidence>
<dbReference type="HOGENOM" id="CLU_037628_6_2_9"/>
<sequence length="334" mass="37728">MKNRVSMQDIADKVGVSKVTVSKVLRGQSDVSESMRDKILETAKELGYVYKGSTQQECDISKIIVMTPEHFLGRSDSFYIKLFKVLSEKLDKLGIDTKLVIVDTESEKELIVPDAVKNRAADGLIVLGQFSRKYLKNLVSYELPLIFLDFYYDGFDVPSIITDNFFGAYEITNALIKKGHRRIGFVGNINSTSSIQDRYLGYYKALLEYNIPLNPKWILNDRTEDGITIDIELPDEMPTAFVCNCDEIALSLVNKLKRHGYRIPEDISIAGFDDTAHSKLCDPPITTVHISLDEMANMAIRTIMKKINKNTANNNRMLVKGKIVNRKSLAAPRD</sequence>
<evidence type="ECO:0000256" key="1">
    <source>
        <dbReference type="ARBA" id="ARBA00023015"/>
    </source>
</evidence>
<dbReference type="Pfam" id="PF13377">
    <property type="entry name" value="Peripla_BP_3"/>
    <property type="match status" value="1"/>
</dbReference>
<keyword evidence="6" id="KW-1185">Reference proteome</keyword>
<dbReference type="InterPro" id="IPR000843">
    <property type="entry name" value="HTH_LacI"/>
</dbReference>
<dbReference type="AlphaFoldDB" id="A0A078KVD3"/>
<evidence type="ECO:0000256" key="3">
    <source>
        <dbReference type="ARBA" id="ARBA00023163"/>
    </source>
</evidence>
<dbReference type="SMART" id="SM00354">
    <property type="entry name" value="HTH_LACI"/>
    <property type="match status" value="1"/>
</dbReference>
<dbReference type="SUPFAM" id="SSF53822">
    <property type="entry name" value="Periplasmic binding protein-like I"/>
    <property type="match status" value="1"/>
</dbReference>
<dbReference type="CDD" id="cd19974">
    <property type="entry name" value="PBP1_LacI-like"/>
    <property type="match status" value="1"/>
</dbReference>
<proteinExistence type="predicted"/>
<dbReference type="GO" id="GO:0003700">
    <property type="term" value="F:DNA-binding transcription factor activity"/>
    <property type="evidence" value="ECO:0007669"/>
    <property type="project" value="TreeGrafter"/>
</dbReference>
<dbReference type="KEGG" id="ccel:CCDG5_2022"/>
<dbReference type="Pfam" id="PF00356">
    <property type="entry name" value="LacI"/>
    <property type="match status" value="1"/>
</dbReference>
<accession>A0A078KVD3</accession>
<dbReference type="Gene3D" id="1.10.260.40">
    <property type="entry name" value="lambda repressor-like DNA-binding domains"/>
    <property type="match status" value="1"/>
</dbReference>
<dbReference type="CDD" id="cd01392">
    <property type="entry name" value="HTH_LacI"/>
    <property type="match status" value="1"/>
</dbReference>
<dbReference type="Proteomes" id="UP000032431">
    <property type="component" value="Chromosome I"/>
</dbReference>
<reference evidence="6" key="1">
    <citation type="submission" date="2014-07" db="EMBL/GenBank/DDBJ databases">
        <authorList>
            <person name="Wibberg D."/>
        </authorList>
    </citation>
    <scope>NUCLEOTIDE SEQUENCE [LARGE SCALE GENOMIC DNA]</scope>
    <source>
        <strain evidence="6">DG5</strain>
    </source>
</reference>
<dbReference type="PROSITE" id="PS00356">
    <property type="entry name" value="HTH_LACI_1"/>
    <property type="match status" value="1"/>
</dbReference>
<dbReference type="PATRIC" id="fig|29343.3.peg.2146"/>
<protein>
    <submittedName>
        <fullName evidence="5">LacI family transcriptional regulator</fullName>
    </submittedName>
</protein>
<dbReference type="PROSITE" id="PS50932">
    <property type="entry name" value="HTH_LACI_2"/>
    <property type="match status" value="1"/>
</dbReference>